<comment type="caution">
    <text evidence="1">The sequence shown here is derived from an EMBL/GenBank/DDBJ whole genome shotgun (WGS) entry which is preliminary data.</text>
</comment>
<dbReference type="InterPro" id="IPR014948">
    <property type="entry name" value="BrxA"/>
</dbReference>
<evidence type="ECO:0008006" key="3">
    <source>
        <dbReference type="Google" id="ProtNLM"/>
    </source>
</evidence>
<dbReference type="InterPro" id="IPR023137">
    <property type="entry name" value="BrxA_sf"/>
</dbReference>
<accession>A0A430FHV6</accession>
<protein>
    <recommendedName>
        <fullName evidence="3">DUF1819 family protein</fullName>
    </recommendedName>
</protein>
<dbReference type="Pfam" id="PF08849">
    <property type="entry name" value="BrxA"/>
    <property type="match status" value="1"/>
</dbReference>
<gene>
    <name evidence="1" type="ORF">D2E23_0167</name>
</gene>
<dbReference type="RefSeq" id="WP_126029360.1">
    <property type="nucleotide sequence ID" value="NZ_QXGJ01000001.1"/>
</dbReference>
<proteinExistence type="predicted"/>
<dbReference type="OrthoDB" id="981635at2"/>
<evidence type="ECO:0000313" key="2">
    <source>
        <dbReference type="Proteomes" id="UP000288607"/>
    </source>
</evidence>
<dbReference type="AlphaFoldDB" id="A0A430FHV6"/>
<keyword evidence="2" id="KW-1185">Reference proteome</keyword>
<reference evidence="1 2" key="1">
    <citation type="submission" date="2018-09" db="EMBL/GenBank/DDBJ databases">
        <title>Characterization of the phylogenetic diversity of five novel species belonging to the genus Bifidobacterium.</title>
        <authorList>
            <person name="Lugli G.A."/>
            <person name="Duranti S."/>
            <person name="Milani C."/>
        </authorList>
    </citation>
    <scope>NUCLEOTIDE SEQUENCE [LARGE SCALE GENOMIC DNA]</scope>
    <source>
        <strain evidence="1 2">2028B</strain>
    </source>
</reference>
<evidence type="ECO:0000313" key="1">
    <source>
        <dbReference type="EMBL" id="RSX52439.1"/>
    </source>
</evidence>
<dbReference type="Proteomes" id="UP000288607">
    <property type="component" value="Unassembled WGS sequence"/>
</dbReference>
<organism evidence="1 2">
    <name type="scientific">Bifidobacterium callimiconis</name>
    <dbReference type="NCBI Taxonomy" id="2306973"/>
    <lineage>
        <taxon>Bacteria</taxon>
        <taxon>Bacillati</taxon>
        <taxon>Actinomycetota</taxon>
        <taxon>Actinomycetes</taxon>
        <taxon>Bifidobacteriales</taxon>
        <taxon>Bifidobacteriaceae</taxon>
        <taxon>Bifidobacterium</taxon>
    </lineage>
</organism>
<dbReference type="EMBL" id="QXGJ01000001">
    <property type="protein sequence ID" value="RSX52439.1"/>
    <property type="molecule type" value="Genomic_DNA"/>
</dbReference>
<name>A0A430FHV6_9BIFI</name>
<dbReference type="Gene3D" id="1.10.3540.10">
    <property type="entry name" value="uncharacterized protein from magnetospirillum magneticum domain"/>
    <property type="match status" value="1"/>
</dbReference>
<sequence>MVADRYRLSFTVGGLLTRQGIDVARTFLDCGDWEQSRLIVLDGDRFGVRTLAAAKRIARETIKRLGALSETELRYLASSDTPIEDCDAIMWVAMCRYYELVGEFANEVLRDHYLLGLPSVTYADYDRFVLKKTVWHPELEELSESTAKKLRQNVFKAMFEAKLLEREGNIVVPSLLSREVTDILKNRPESFGFFPMSEYES</sequence>